<gene>
    <name evidence="4" type="ORF">FOXB_04064</name>
</gene>
<evidence type="ECO:0000259" key="3">
    <source>
        <dbReference type="PROSITE" id="PS50048"/>
    </source>
</evidence>
<keyword evidence="1" id="KW-0539">Nucleus</keyword>
<dbReference type="InterPro" id="IPR001138">
    <property type="entry name" value="Zn2Cys6_DnaBD"/>
</dbReference>
<feature type="compositionally biased region" description="Polar residues" evidence="2">
    <location>
        <begin position="229"/>
        <end position="244"/>
    </location>
</feature>
<dbReference type="CDD" id="cd00067">
    <property type="entry name" value="GAL4"/>
    <property type="match status" value="1"/>
</dbReference>
<accession>F9FCD6</accession>
<dbReference type="PANTHER" id="PTHR24148">
    <property type="entry name" value="ANKYRIN REPEAT DOMAIN-CONTAINING PROTEIN 39 HOMOLOG-RELATED"/>
    <property type="match status" value="1"/>
</dbReference>
<dbReference type="Pfam" id="PF26639">
    <property type="entry name" value="Het-6_barrel"/>
    <property type="match status" value="1"/>
</dbReference>
<dbReference type="InterPro" id="IPR010730">
    <property type="entry name" value="HET"/>
</dbReference>
<dbReference type="EMBL" id="AFQF01001303">
    <property type="protein sequence ID" value="EGU85421.1"/>
    <property type="molecule type" value="Genomic_DNA"/>
</dbReference>
<feature type="compositionally biased region" description="Low complexity" evidence="2">
    <location>
        <begin position="90"/>
        <end position="99"/>
    </location>
</feature>
<evidence type="ECO:0000256" key="2">
    <source>
        <dbReference type="SAM" id="MobiDB-lite"/>
    </source>
</evidence>
<reference evidence="4" key="1">
    <citation type="journal article" date="2012" name="Mol. Plant Microbe Interact.">
        <title>A highly conserved effector in Fusarium oxysporum is required for full virulence on Arabidopsis.</title>
        <authorList>
            <person name="Thatcher L.F."/>
            <person name="Gardiner D.M."/>
            <person name="Kazan K."/>
            <person name="Manners J."/>
        </authorList>
    </citation>
    <scope>NUCLEOTIDE SEQUENCE [LARGE SCALE GENOMIC DNA]</scope>
    <source>
        <strain evidence="4">Fo5176</strain>
    </source>
</reference>
<dbReference type="GO" id="GO:0000981">
    <property type="term" value="F:DNA-binding transcription factor activity, RNA polymerase II-specific"/>
    <property type="evidence" value="ECO:0007669"/>
    <property type="project" value="InterPro"/>
</dbReference>
<dbReference type="CDD" id="cd12148">
    <property type="entry name" value="fungal_TF_MHR"/>
    <property type="match status" value="1"/>
</dbReference>
<feature type="region of interest" description="Disordered" evidence="2">
    <location>
        <begin position="206"/>
        <end position="244"/>
    </location>
</feature>
<dbReference type="Pfam" id="PF06985">
    <property type="entry name" value="HET"/>
    <property type="match status" value="1"/>
</dbReference>
<dbReference type="PROSITE" id="PS50048">
    <property type="entry name" value="ZN2_CY6_FUNGAL_2"/>
    <property type="match status" value="1"/>
</dbReference>
<evidence type="ECO:0000313" key="4">
    <source>
        <dbReference type="EMBL" id="EGU85421.1"/>
    </source>
</evidence>
<dbReference type="SMART" id="SM00066">
    <property type="entry name" value="GAL4"/>
    <property type="match status" value="1"/>
</dbReference>
<dbReference type="InterPro" id="IPR036864">
    <property type="entry name" value="Zn2-C6_fun-type_DNA-bd_sf"/>
</dbReference>
<dbReference type="OrthoDB" id="1405595at2759"/>
<dbReference type="GO" id="GO:0008270">
    <property type="term" value="F:zinc ion binding"/>
    <property type="evidence" value="ECO:0007669"/>
    <property type="project" value="InterPro"/>
</dbReference>
<dbReference type="Gene3D" id="4.10.240.10">
    <property type="entry name" value="Zn(2)-C6 fungal-type DNA-binding domain"/>
    <property type="match status" value="1"/>
</dbReference>
<dbReference type="PROSITE" id="PS00463">
    <property type="entry name" value="ZN2_CY6_FUNGAL_1"/>
    <property type="match status" value="1"/>
</dbReference>
<proteinExistence type="predicted"/>
<dbReference type="InterPro" id="IPR052895">
    <property type="entry name" value="HetReg/Transcr_Mod"/>
</dbReference>
<feature type="region of interest" description="Disordered" evidence="2">
    <location>
        <begin position="80"/>
        <end position="99"/>
    </location>
</feature>
<dbReference type="SUPFAM" id="SSF57701">
    <property type="entry name" value="Zn2/Cys6 DNA-binding domain"/>
    <property type="match status" value="1"/>
</dbReference>
<dbReference type="Pfam" id="PF00172">
    <property type="entry name" value="Zn_clus"/>
    <property type="match status" value="1"/>
</dbReference>
<comment type="caution">
    <text evidence="4">The sequence shown here is derived from an EMBL/GenBank/DDBJ whole genome shotgun (WGS) entry which is preliminary data.</text>
</comment>
<name>F9FCD6_FUSOF</name>
<dbReference type="STRING" id="660025.F9FCD6"/>
<organism evidence="4">
    <name type="scientific">Fusarium oxysporum (strain Fo5176)</name>
    <name type="common">Fusarium vascular wilt</name>
    <dbReference type="NCBI Taxonomy" id="660025"/>
    <lineage>
        <taxon>Eukaryota</taxon>
        <taxon>Fungi</taxon>
        <taxon>Dikarya</taxon>
        <taxon>Ascomycota</taxon>
        <taxon>Pezizomycotina</taxon>
        <taxon>Sordariomycetes</taxon>
        <taxon>Hypocreomycetidae</taxon>
        <taxon>Hypocreales</taxon>
        <taxon>Nectriaceae</taxon>
        <taxon>Fusarium</taxon>
        <taxon>Fusarium oxysporum species complex</taxon>
    </lineage>
</organism>
<sequence length="1479" mass="168068">MSLLGHVGQRLSRYRDTLRRHITMHGQTAVENYEESMLRLRGKPAACSSCAKAKQACDGQHPCSRCQKKQAVCVYGTREQRPNRREQAISSPSVASSSTSQNVIAVDNASVLLSTPQGPLQVSQDVGEMTTYSVPESQHTSLRTTLPENVPDASDETHQPVVDHLDPSFTTDVLPDIDLDCLLLDNLPEPSFPTFDLTSFIHWQSDATSGTQQEEPCRTLDGFEATPGRENQTQETEQLPSPSMLKTSLSQEPYKFPGIQSEQIQSFCRHIYTHIPQIETMQHAHLKASEFFYSIQSSHKSAQGPRPTFLPFSVFNAFVQLYFEHFHPIWPFIHPSMLAKPHTSWILCVGMATVGSRYTTVEPINRCRSALISLHSDAILKSLPKVAIEGDLSFCQSVLLRHISLAYEGSLPRIMEISYERSLLTTLCYHRIATRARPRGHNPPEIIDHTQWENWVAAQSDYWFIYMFECLTKIFFDIRPHMNTEDLEVPLPQTGSLWNVTDRLEWVKVFKEQPRADQVSGGDSLKTAFYDSDAMQKIAAGTDGLLRILLITTLFVEESVELQLAKLRLTERVSNPSILARTRNPTTRQFFERDIPLRLQNRIKDMDTEFNLLQPSSHACPSADGLSIMDTCIYHKIQIIRHVHLQGLYALAGWKASKAHVDVAERDFRLWLSGPKPTIRKCVWHAAVLFSTLHSRRDMVLWEPMCFLTGAMFMWAYLKYADDRVVQGSSADCVTGNQKALRLDRPTSEDEMESWIEHGFSGDVHQTRLFVGHLARLRDGFIALTTLRPIPASKYLKWSTECLCPRANFGGPCTSLFPSPAPGLQYKITWPVHPIDFTELLGCSCWFPIAVEALSKPLSASIYAWDLEMGDQFPSMKPSKNKSNLYNDLPLDHMRREIRVLVIHEDHINGPVECSLKIVSLNEAPAYFNALSYVWGNSNETENIIVNNLSVTTTKSLAKALENLRDNSISHRIFDQPPLTIWVDAVCINQDDLLERSQQVQIMGDIYSSARHVVVWLGVGDEHTDYALDMINSTDFQEGLSDLVILGRQPTHEEIMVDVIVKQVLCKSKWWQRVWVRQEFILATKEPVFCCGAKVILWDHLICCFLSLPRSWSYPDLKNRWDDCRKKMSSSLVNSDTNNGIHPLSLHRIRKSYRQRGALPVCDIFRYLLKNSMATDPRDLVYGMLGLLDEQDRNAITIDYKLGPMEIYQQVGRLLWSHHGEQALSELLPWLSFHGNDNGFPSWVPDFASQPIRGWRDHRTIHTTRPWRNQYENPFKSNQDVMVLQGIMFDIVQNVVITPDEFSDAEEIVPILKDIEELLLAAINCPMPPHHPLRPLNELKRQESVLQTLTKSEVETGDLFPGLDDEQVWARLMGRTPEIPIEIGGDNIFHRLSIMLKGKVLGRKVLTTETGFVGIGVPQIEVGDVIAFIYGTTAPLVLRRCGDSYRIVGCAYVSGLMDPDLLDCYYDKMINQEALFNIV</sequence>
<protein>
    <recommendedName>
        <fullName evidence="3">Zn(2)-C6 fungal-type domain-containing protein</fullName>
    </recommendedName>
</protein>
<dbReference type="PANTHER" id="PTHR24148:SF73">
    <property type="entry name" value="HET DOMAIN PROTEIN (AFU_ORTHOLOGUE AFUA_8G01020)"/>
    <property type="match status" value="1"/>
</dbReference>
<feature type="domain" description="Zn(2)-C6 fungal-type" evidence="3">
    <location>
        <begin position="46"/>
        <end position="75"/>
    </location>
</feature>
<evidence type="ECO:0000256" key="1">
    <source>
        <dbReference type="ARBA" id="ARBA00023242"/>
    </source>
</evidence>